<evidence type="ECO:0000256" key="13">
    <source>
        <dbReference type="SAM" id="MobiDB-lite"/>
    </source>
</evidence>
<dbReference type="CDD" id="cd03250">
    <property type="entry name" value="ABCC_MRP_domain1"/>
    <property type="match status" value="1"/>
</dbReference>
<feature type="domain" description="ABC transporter" evidence="15">
    <location>
        <begin position="422"/>
        <end position="645"/>
    </location>
</feature>
<evidence type="ECO:0000259" key="16">
    <source>
        <dbReference type="PROSITE" id="PS50929"/>
    </source>
</evidence>
<dbReference type="InterPro" id="IPR027417">
    <property type="entry name" value="P-loop_NTPase"/>
</dbReference>
<dbReference type="InterPro" id="IPR044746">
    <property type="entry name" value="ABCC_6TM_D1"/>
</dbReference>
<feature type="transmembrane region" description="Helical" evidence="14">
    <location>
        <begin position="762"/>
        <end position="780"/>
    </location>
</feature>
<keyword evidence="6" id="KW-0677">Repeat</keyword>
<feature type="transmembrane region" description="Helical" evidence="14">
    <location>
        <begin position="109"/>
        <end position="131"/>
    </location>
</feature>
<evidence type="ECO:0000313" key="18">
    <source>
        <dbReference type="Proteomes" id="UP000030645"/>
    </source>
</evidence>
<dbReference type="FunFam" id="3.40.50.300:FF:000169">
    <property type="entry name" value="ABC transporter C family member 3"/>
    <property type="match status" value="1"/>
</dbReference>
<feature type="transmembrane region" description="Helical" evidence="14">
    <location>
        <begin position="726"/>
        <end position="750"/>
    </location>
</feature>
<protein>
    <recommendedName>
        <fullName evidence="3">ABC-type xenobiotic transporter</fullName>
        <ecNumber evidence="3">7.6.2.2</ecNumber>
    </recommendedName>
</protein>
<evidence type="ECO:0000256" key="5">
    <source>
        <dbReference type="ARBA" id="ARBA00022692"/>
    </source>
</evidence>
<comment type="similarity">
    <text evidence="2">Belongs to the ABC transporter superfamily. ABCC family. Conjugate transporter (TC 3.A.1.208) subfamily.</text>
</comment>
<dbReference type="PROSITE" id="PS00211">
    <property type="entry name" value="ABC_TRANSPORTER_1"/>
    <property type="match status" value="1"/>
</dbReference>
<evidence type="ECO:0000256" key="14">
    <source>
        <dbReference type="SAM" id="Phobius"/>
    </source>
</evidence>
<keyword evidence="7" id="KW-0547">Nucleotide-binding</keyword>
<organism evidence="17 18">
    <name type="scientific">Morus notabilis</name>
    <dbReference type="NCBI Taxonomy" id="981085"/>
    <lineage>
        <taxon>Eukaryota</taxon>
        <taxon>Viridiplantae</taxon>
        <taxon>Streptophyta</taxon>
        <taxon>Embryophyta</taxon>
        <taxon>Tracheophyta</taxon>
        <taxon>Spermatophyta</taxon>
        <taxon>Magnoliopsida</taxon>
        <taxon>eudicotyledons</taxon>
        <taxon>Gunneridae</taxon>
        <taxon>Pentapetalae</taxon>
        <taxon>rosids</taxon>
        <taxon>fabids</taxon>
        <taxon>Rosales</taxon>
        <taxon>Moraceae</taxon>
        <taxon>Moreae</taxon>
        <taxon>Morus</taxon>
    </lineage>
</organism>
<evidence type="ECO:0000256" key="6">
    <source>
        <dbReference type="ARBA" id="ARBA00022737"/>
    </source>
</evidence>
<dbReference type="Proteomes" id="UP000030645">
    <property type="component" value="Unassembled WGS sequence"/>
</dbReference>
<dbReference type="EC" id="7.6.2.2" evidence="3"/>
<dbReference type="FunFam" id="1.20.1560.10:FF:000002">
    <property type="entry name" value="ABC transporter C family member 5"/>
    <property type="match status" value="1"/>
</dbReference>
<sequence>MVSNQSQDDGLLEPLVIKNAERSRIELDQAGFLSKLTFSWIGPLLSLGYSKPLSLEDIPSLDSEDEANIAYLKFKQAWDSLLREKDHGDKKNLVLWAVIKVYMKENISIGILALLRTICVVVSPLILYAFVNYSNRNEENLKQGLSILGCLVVSKLGESLSQRHWFFKSRRCGLRIRSGLMVAVYEKQLKLSSLGKRRHSTGEIVNYVAVDAYRMGECSWWFHTIWSCGVQLFLAIAVLFKVIGYGALLGLVPLLICGLLNVPFAKLLQKCQFGFMIAQDERLRATSEILNNMKVIKLQSWEEKFKNLIESHRDNEFKWLAEAQLKKVYGTLLYWISPTIISSVVFFGCILLGSAPLNASTIFSVLATLRSLSEPVRMIPEALSVMIQIKVSFDRINSLLLDDELKNEGKRKYPLPISEKSLEIQGGIFSWDPELTIPTLREVNLEIGLRQKIAICGPVGAGKSTLLHAILGEIPKLSGAVSVYGSIAYVSQNSWIQSGTLRDNILYGKPMEKDTYEKAIEACALDKDINSFDHGDLTEIGQRGINMSGGQKQRIQLARAIYNDADIYLLDDPFSAVDAHTAAILFNDCVMAVLRSKTVILVTHQVEFLSEVDKILVMEGGKITQSGSYEELLEAGTAFEQLVNAHKDSITTLGPSNDGGQGEPQTGGTVRSEESHGSYSIKQSSEGEISATGLPGVQLTQEEEKEIGDVGWKPYWDYIFVPKGSFLLVLGLITQFGFVAFQAAATYWLALAIQVPRITSGMLVGIYTAISALSAVFVYLRSFFAAHLGLRASKAFFSGFTEAIFKAPMLFFDSTPVGRILTRASSDLSIVDFDIPFSIIFVAAAGIEFLMTVVIMASVTWQVLIVAIFSVVASKYVQILELKAIQCNLKGYYLATAREIIRINGTTKAPVTNYVSETALGAVTIRAFRSVDQFFQNYLKLVDTDASLFFLSNAAIEWLVIRIEALQNLTLFTAAFLLILLPKSQVAPGTVTFMTRWYCNLSNYIVSVERIKQFMHIPPEPPSIIEGNRPPPSWPANGRIELHSLRIKYRPNAPTVLKGITCIFKEGTRVGVVGRTGSGKTTLISALFRLVEPTSGQIIIDGLDICSIGLKDLRMSLSIIPQEPTLFRGSIRTNLDPLGLYSDDEIWRALEKCQLKATVSSLPNLLDSSVSDEGENWSAGQRQLFCLGRVLLKRNRILVLDEATASIDSATDAILQRIIREEFSECTVITVAHRVPTVIDSDMVMVLSYGKLVEHDEPSKLIDANSYFAKLVAEYWSSCRRNP</sequence>
<keyword evidence="10 14" id="KW-1133">Transmembrane helix</keyword>
<dbReference type="SMART" id="SM00382">
    <property type="entry name" value="AAA"/>
    <property type="match status" value="2"/>
</dbReference>
<dbReference type="InterPro" id="IPR036640">
    <property type="entry name" value="ABC1_TM_sf"/>
</dbReference>
<comment type="subcellular location">
    <subcellularLocation>
        <location evidence="1">Membrane</location>
        <topology evidence="1">Multi-pass membrane protein</topology>
    </subcellularLocation>
</comment>
<keyword evidence="4" id="KW-0813">Transport</keyword>
<reference evidence="18" key="1">
    <citation type="submission" date="2013-01" db="EMBL/GenBank/DDBJ databases">
        <title>Draft Genome Sequence of a Mulberry Tree, Morus notabilis C.K. Schneid.</title>
        <authorList>
            <person name="He N."/>
            <person name="Zhao S."/>
        </authorList>
    </citation>
    <scope>NUCLEOTIDE SEQUENCE</scope>
</reference>
<evidence type="ECO:0000256" key="8">
    <source>
        <dbReference type="ARBA" id="ARBA00022840"/>
    </source>
</evidence>
<dbReference type="InterPro" id="IPR050173">
    <property type="entry name" value="ABC_transporter_C-like"/>
</dbReference>
<dbReference type="CDD" id="cd18579">
    <property type="entry name" value="ABC_6TM_ABCC_D1"/>
    <property type="match status" value="1"/>
</dbReference>
<feature type="transmembrane region" description="Helical" evidence="14">
    <location>
        <begin position="220"/>
        <end position="240"/>
    </location>
</feature>
<keyword evidence="5 14" id="KW-0812">Transmembrane</keyword>
<feature type="transmembrane region" description="Helical" evidence="14">
    <location>
        <begin position="246"/>
        <end position="268"/>
    </location>
</feature>
<dbReference type="InterPro" id="IPR011527">
    <property type="entry name" value="ABC1_TM_dom"/>
</dbReference>
<dbReference type="eggNOG" id="KOG0054">
    <property type="taxonomic scope" value="Eukaryota"/>
</dbReference>
<evidence type="ECO:0000259" key="15">
    <source>
        <dbReference type="PROSITE" id="PS50893"/>
    </source>
</evidence>
<dbReference type="CDD" id="cd18580">
    <property type="entry name" value="ABC_6TM_ABCC_D2"/>
    <property type="match status" value="1"/>
</dbReference>
<dbReference type="InterPro" id="IPR003439">
    <property type="entry name" value="ABC_transporter-like_ATP-bd"/>
</dbReference>
<evidence type="ECO:0000256" key="4">
    <source>
        <dbReference type="ARBA" id="ARBA00022448"/>
    </source>
</evidence>
<feature type="transmembrane region" description="Helical" evidence="14">
    <location>
        <begin position="332"/>
        <end position="353"/>
    </location>
</feature>
<dbReference type="Pfam" id="PF00664">
    <property type="entry name" value="ABC_membrane"/>
    <property type="match status" value="2"/>
</dbReference>
<evidence type="ECO:0000256" key="10">
    <source>
        <dbReference type="ARBA" id="ARBA00022989"/>
    </source>
</evidence>
<dbReference type="PANTHER" id="PTHR24223:SF108">
    <property type="entry name" value="ABC TRANSPORTER C FAMILY MEMBER 8"/>
    <property type="match status" value="1"/>
</dbReference>
<dbReference type="GO" id="GO:0008559">
    <property type="term" value="F:ABC-type xenobiotic transporter activity"/>
    <property type="evidence" value="ECO:0007669"/>
    <property type="project" value="UniProtKB-EC"/>
</dbReference>
<dbReference type="FunFam" id="3.40.50.300:FF:001405">
    <property type="entry name" value="Multidrug resistance protein associated1"/>
    <property type="match status" value="1"/>
</dbReference>
<dbReference type="GO" id="GO:0016887">
    <property type="term" value="F:ATP hydrolysis activity"/>
    <property type="evidence" value="ECO:0007669"/>
    <property type="project" value="InterPro"/>
</dbReference>
<dbReference type="GO" id="GO:0016020">
    <property type="term" value="C:membrane"/>
    <property type="evidence" value="ECO:0007669"/>
    <property type="project" value="UniProtKB-SubCell"/>
</dbReference>
<name>W9RV12_9ROSA</name>
<dbReference type="SUPFAM" id="SSF90123">
    <property type="entry name" value="ABC transporter transmembrane region"/>
    <property type="match status" value="2"/>
</dbReference>
<keyword evidence="9" id="KW-1278">Translocase</keyword>
<evidence type="ECO:0000256" key="12">
    <source>
        <dbReference type="ARBA" id="ARBA00034018"/>
    </source>
</evidence>
<feature type="transmembrane region" description="Helical" evidence="14">
    <location>
        <begin position="863"/>
        <end position="880"/>
    </location>
</feature>
<feature type="domain" description="ABC transporter" evidence="15">
    <location>
        <begin position="1042"/>
        <end position="1274"/>
    </location>
</feature>
<dbReference type="STRING" id="981085.W9RV12"/>
<dbReference type="SUPFAM" id="SSF52540">
    <property type="entry name" value="P-loop containing nucleoside triphosphate hydrolases"/>
    <property type="match status" value="2"/>
</dbReference>
<feature type="domain" description="ABC transmembrane type-1" evidence="16">
    <location>
        <begin position="729"/>
        <end position="992"/>
    </location>
</feature>
<dbReference type="EMBL" id="KE345667">
    <property type="protein sequence ID" value="EXC11127.1"/>
    <property type="molecule type" value="Genomic_DNA"/>
</dbReference>
<proteinExistence type="inferred from homology"/>
<dbReference type="PROSITE" id="PS50929">
    <property type="entry name" value="ABC_TM1F"/>
    <property type="match status" value="2"/>
</dbReference>
<keyword evidence="18" id="KW-1185">Reference proteome</keyword>
<dbReference type="Gene3D" id="1.20.1560.10">
    <property type="entry name" value="ABC transporter type 1, transmembrane domain"/>
    <property type="match status" value="2"/>
</dbReference>
<feature type="compositionally biased region" description="Polar residues" evidence="13">
    <location>
        <begin position="677"/>
        <end position="687"/>
    </location>
</feature>
<dbReference type="InterPro" id="IPR017871">
    <property type="entry name" value="ABC_transporter-like_CS"/>
</dbReference>
<evidence type="ECO:0000313" key="17">
    <source>
        <dbReference type="EMBL" id="EXC11127.1"/>
    </source>
</evidence>
<evidence type="ECO:0000256" key="11">
    <source>
        <dbReference type="ARBA" id="ARBA00023136"/>
    </source>
</evidence>
<evidence type="ECO:0000256" key="7">
    <source>
        <dbReference type="ARBA" id="ARBA00022741"/>
    </source>
</evidence>
<evidence type="ECO:0000256" key="9">
    <source>
        <dbReference type="ARBA" id="ARBA00022967"/>
    </source>
</evidence>
<accession>W9RV12</accession>
<dbReference type="Gene3D" id="3.40.50.300">
    <property type="entry name" value="P-loop containing nucleotide triphosphate hydrolases"/>
    <property type="match status" value="2"/>
</dbReference>
<dbReference type="InterPro" id="IPR003593">
    <property type="entry name" value="AAA+_ATPase"/>
</dbReference>
<comment type="catalytic activity">
    <reaction evidence="12">
        <text>ATP + H2O + xenobioticSide 1 = ADP + phosphate + xenobioticSide 2.</text>
        <dbReference type="EC" id="7.6.2.2"/>
    </reaction>
</comment>
<keyword evidence="11 14" id="KW-0472">Membrane</keyword>
<feature type="domain" description="ABC transmembrane type-1" evidence="16">
    <location>
        <begin position="109"/>
        <end position="388"/>
    </location>
</feature>
<dbReference type="GO" id="GO:0005524">
    <property type="term" value="F:ATP binding"/>
    <property type="evidence" value="ECO:0007669"/>
    <property type="project" value="UniProtKB-KW"/>
</dbReference>
<dbReference type="PROSITE" id="PS50893">
    <property type="entry name" value="ABC_TRANSPORTER_2"/>
    <property type="match status" value="2"/>
</dbReference>
<dbReference type="InterPro" id="IPR044726">
    <property type="entry name" value="ABCC_6TM_D2"/>
</dbReference>
<dbReference type="CDD" id="cd03244">
    <property type="entry name" value="ABCC_MRP_domain2"/>
    <property type="match status" value="1"/>
</dbReference>
<dbReference type="PANTHER" id="PTHR24223">
    <property type="entry name" value="ATP-BINDING CASSETTE SUB-FAMILY C"/>
    <property type="match status" value="1"/>
</dbReference>
<evidence type="ECO:0000256" key="3">
    <source>
        <dbReference type="ARBA" id="ARBA00012191"/>
    </source>
</evidence>
<feature type="transmembrane region" description="Helical" evidence="14">
    <location>
        <begin position="835"/>
        <end position="856"/>
    </location>
</feature>
<evidence type="ECO:0000256" key="2">
    <source>
        <dbReference type="ARBA" id="ARBA00009726"/>
    </source>
</evidence>
<evidence type="ECO:0000256" key="1">
    <source>
        <dbReference type="ARBA" id="ARBA00004141"/>
    </source>
</evidence>
<gene>
    <name evidence="17" type="ORF">L484_004550</name>
</gene>
<dbReference type="Pfam" id="PF00005">
    <property type="entry name" value="ABC_tran"/>
    <property type="match status" value="2"/>
</dbReference>
<dbReference type="FunFam" id="1.20.1560.10:FF:000003">
    <property type="entry name" value="ABC transporter C family member 10"/>
    <property type="match status" value="1"/>
</dbReference>
<feature type="region of interest" description="Disordered" evidence="13">
    <location>
        <begin position="650"/>
        <end position="695"/>
    </location>
</feature>
<keyword evidence="8" id="KW-0067">ATP-binding</keyword>